<evidence type="ECO:0000313" key="2">
    <source>
        <dbReference type="EMBL" id="KZT68236.1"/>
    </source>
</evidence>
<dbReference type="Proteomes" id="UP000076727">
    <property type="component" value="Unassembled WGS sequence"/>
</dbReference>
<keyword evidence="1" id="KW-1133">Transmembrane helix</keyword>
<name>A0A165PI05_9APHY</name>
<gene>
    <name evidence="2" type="ORF">DAEQUDRAFT_335923</name>
</gene>
<dbReference type="EMBL" id="KV429068">
    <property type="protein sequence ID" value="KZT68236.1"/>
    <property type="molecule type" value="Genomic_DNA"/>
</dbReference>
<proteinExistence type="predicted"/>
<sequence length="73" mass="8415">MSRHAFVEKIMQWTMIQPDRPKSPRHLIAFNSILASTVACSLRWTWLLISSRSFSVPWSSGRPKTSYHATLVL</sequence>
<dbReference type="AlphaFoldDB" id="A0A165PI05"/>
<evidence type="ECO:0000313" key="3">
    <source>
        <dbReference type="Proteomes" id="UP000076727"/>
    </source>
</evidence>
<accession>A0A165PI05</accession>
<keyword evidence="1" id="KW-0472">Membrane</keyword>
<keyword evidence="1" id="KW-0812">Transmembrane</keyword>
<keyword evidence="3" id="KW-1185">Reference proteome</keyword>
<organism evidence="2 3">
    <name type="scientific">Daedalea quercina L-15889</name>
    <dbReference type="NCBI Taxonomy" id="1314783"/>
    <lineage>
        <taxon>Eukaryota</taxon>
        <taxon>Fungi</taxon>
        <taxon>Dikarya</taxon>
        <taxon>Basidiomycota</taxon>
        <taxon>Agaricomycotina</taxon>
        <taxon>Agaricomycetes</taxon>
        <taxon>Polyporales</taxon>
        <taxon>Fomitopsis</taxon>
    </lineage>
</organism>
<protein>
    <submittedName>
        <fullName evidence="2">Uncharacterized protein</fullName>
    </submittedName>
</protein>
<reference evidence="2 3" key="1">
    <citation type="journal article" date="2016" name="Mol. Biol. Evol.">
        <title>Comparative Genomics of Early-Diverging Mushroom-Forming Fungi Provides Insights into the Origins of Lignocellulose Decay Capabilities.</title>
        <authorList>
            <person name="Nagy L.G."/>
            <person name="Riley R."/>
            <person name="Tritt A."/>
            <person name="Adam C."/>
            <person name="Daum C."/>
            <person name="Floudas D."/>
            <person name="Sun H."/>
            <person name="Yadav J.S."/>
            <person name="Pangilinan J."/>
            <person name="Larsson K.H."/>
            <person name="Matsuura K."/>
            <person name="Barry K."/>
            <person name="Labutti K."/>
            <person name="Kuo R."/>
            <person name="Ohm R.A."/>
            <person name="Bhattacharya S.S."/>
            <person name="Shirouzu T."/>
            <person name="Yoshinaga Y."/>
            <person name="Martin F.M."/>
            <person name="Grigoriev I.V."/>
            <person name="Hibbett D.S."/>
        </authorList>
    </citation>
    <scope>NUCLEOTIDE SEQUENCE [LARGE SCALE GENOMIC DNA]</scope>
    <source>
        <strain evidence="2 3">L-15889</strain>
    </source>
</reference>
<evidence type="ECO:0000256" key="1">
    <source>
        <dbReference type="SAM" id="Phobius"/>
    </source>
</evidence>
<feature type="transmembrane region" description="Helical" evidence="1">
    <location>
        <begin position="27"/>
        <end position="49"/>
    </location>
</feature>